<dbReference type="InterPro" id="IPR036111">
    <property type="entry name" value="Mal/L-sulfo/L-lacto_DH-like_sf"/>
</dbReference>
<dbReference type="AlphaFoldDB" id="A0A2T0U6P1"/>
<dbReference type="OrthoDB" id="9769447at2"/>
<dbReference type="EMBL" id="PVTH01000003">
    <property type="protein sequence ID" value="PRY53580.1"/>
    <property type="molecule type" value="Genomic_DNA"/>
</dbReference>
<dbReference type="Gene3D" id="1.10.1530.10">
    <property type="match status" value="1"/>
</dbReference>
<dbReference type="NCBIfam" id="NF009750">
    <property type="entry name" value="PRK13260.1"/>
    <property type="match status" value="1"/>
</dbReference>
<dbReference type="Proteomes" id="UP000238034">
    <property type="component" value="Unassembled WGS sequence"/>
</dbReference>
<evidence type="ECO:0000256" key="1">
    <source>
        <dbReference type="ARBA" id="ARBA00023002"/>
    </source>
</evidence>
<dbReference type="Gene3D" id="3.30.1370.60">
    <property type="entry name" value="Hypothetical oxidoreductase yiak, domain 2"/>
    <property type="match status" value="1"/>
</dbReference>
<name>A0A2T0U6P1_9SPHI</name>
<dbReference type="InterPro" id="IPR003767">
    <property type="entry name" value="Malate/L-lactate_DH-like"/>
</dbReference>
<dbReference type="GO" id="GO:0016491">
    <property type="term" value="F:oxidoreductase activity"/>
    <property type="evidence" value="ECO:0007669"/>
    <property type="project" value="UniProtKB-KW"/>
</dbReference>
<organism evidence="2 3">
    <name type="scientific">Arcticibacter pallidicorallinus</name>
    <dbReference type="NCBI Taxonomy" id="1259464"/>
    <lineage>
        <taxon>Bacteria</taxon>
        <taxon>Pseudomonadati</taxon>
        <taxon>Bacteroidota</taxon>
        <taxon>Sphingobacteriia</taxon>
        <taxon>Sphingobacteriales</taxon>
        <taxon>Sphingobacteriaceae</taxon>
        <taxon>Arcticibacter</taxon>
    </lineage>
</organism>
<evidence type="ECO:0000313" key="2">
    <source>
        <dbReference type="EMBL" id="PRY53580.1"/>
    </source>
</evidence>
<evidence type="ECO:0000313" key="3">
    <source>
        <dbReference type="Proteomes" id="UP000238034"/>
    </source>
</evidence>
<dbReference type="PANTHER" id="PTHR11091">
    <property type="entry name" value="OXIDOREDUCTASE-RELATED"/>
    <property type="match status" value="1"/>
</dbReference>
<proteinExistence type="predicted"/>
<accession>A0A2T0U6P1</accession>
<protein>
    <submittedName>
        <fullName evidence="2">3-dehydro-L-gulonate 2-dehydrogenase</fullName>
    </submittedName>
</protein>
<dbReference type="InterPro" id="IPR043143">
    <property type="entry name" value="Mal/L-sulf/L-lact_DH-like_NADP"/>
</dbReference>
<sequence>MKVEFTRLQEEFKRVLLNNGFQESKAELCARIFAENSRDGVHTHGLNRFPSFVRAVKEGLVKPAAEPERMEGMAALENWDGNLAPGISNAIHCMNRAIELAGEYGVGCVSLKNTNHWMRGGTYGWQAADAGFIGVCFTNTIANVTPWGGTEPRLGNNPIVIAVPRAGGHIVLDMAVSQYSFGKMQEYKFREEHLPFPGGYDSEGKLSKEPAKIIESQRALPIGYWKGSGLSLLVDVLLTSLSGGRSTAEITRGGAESGVSQCFIAIKPGTGNEALVEQILKFTKLGHPEEVRYPGESTLSKRNQHTRDGIPVNEKIWNEVLSM</sequence>
<dbReference type="InterPro" id="IPR043144">
    <property type="entry name" value="Mal/L-sulf/L-lact_DH-like_ah"/>
</dbReference>
<dbReference type="PANTHER" id="PTHR11091:SF3">
    <property type="entry name" value="2,3-DIKETO-L-GULONATE REDUCTASE"/>
    <property type="match status" value="1"/>
</dbReference>
<gene>
    <name evidence="2" type="ORF">B0I27_10345</name>
</gene>
<keyword evidence="3" id="KW-1185">Reference proteome</keyword>
<comment type="caution">
    <text evidence="2">The sequence shown here is derived from an EMBL/GenBank/DDBJ whole genome shotgun (WGS) entry which is preliminary data.</text>
</comment>
<keyword evidence="1" id="KW-0560">Oxidoreductase</keyword>
<dbReference type="SUPFAM" id="SSF89733">
    <property type="entry name" value="L-sulfolactate dehydrogenase-like"/>
    <property type="match status" value="1"/>
</dbReference>
<reference evidence="2 3" key="1">
    <citation type="submission" date="2018-03" db="EMBL/GenBank/DDBJ databases">
        <title>Genomic Encyclopedia of Type Strains, Phase III (KMG-III): the genomes of soil and plant-associated and newly described type strains.</title>
        <authorList>
            <person name="Whitman W."/>
        </authorList>
    </citation>
    <scope>NUCLEOTIDE SEQUENCE [LARGE SCALE GENOMIC DNA]</scope>
    <source>
        <strain evidence="2 3">CGMCC 1.9313</strain>
    </source>
</reference>
<dbReference type="RefSeq" id="WP_106292189.1">
    <property type="nucleotide sequence ID" value="NZ_PVTH01000003.1"/>
</dbReference>
<dbReference type="Pfam" id="PF02615">
    <property type="entry name" value="Ldh_2"/>
    <property type="match status" value="1"/>
</dbReference>